<evidence type="ECO:0000313" key="2">
    <source>
        <dbReference type="EMBL" id="NJP66606.1"/>
    </source>
</evidence>
<sequence>MNEPAEVGAGSSAEPHPDDRAAPAPTLADLVTRSALLGAQIDAHLSRLEKR</sequence>
<evidence type="ECO:0000313" key="3">
    <source>
        <dbReference type="Proteomes" id="UP000746503"/>
    </source>
</evidence>
<feature type="region of interest" description="Disordered" evidence="1">
    <location>
        <begin position="1"/>
        <end position="26"/>
    </location>
</feature>
<gene>
    <name evidence="2" type="ORF">HCJ92_09980</name>
</gene>
<proteinExistence type="predicted"/>
<accession>A0ABX1ALR9</accession>
<reference evidence="2 3" key="1">
    <citation type="submission" date="2020-03" db="EMBL/GenBank/DDBJ databases">
        <title>Draft genome of Streptomyces sp. ventii, isolated from the Axial Seamount in the Pacific Ocean, and resequencing of the two type strains Streptomyces lonarensis strain NCL 716 and Streptomyces bohaiensis strain 11A07.</title>
        <authorList>
            <person name="Loughran R.M."/>
            <person name="Pfannmuller K.M."/>
            <person name="Wasson B.J."/>
            <person name="Deadmond M.C."/>
            <person name="Paddock B.E."/>
            <person name="Koyack M.J."/>
            <person name="Gallegos D.A."/>
            <person name="Mitchell E.A."/>
            <person name="Ushijima B."/>
            <person name="Saw J.H."/>
            <person name="Mcphail K.L."/>
            <person name="Videau P."/>
        </authorList>
    </citation>
    <scope>NUCLEOTIDE SEQUENCE [LARGE SCALE GENOMIC DNA]</scope>
    <source>
        <strain evidence="3">5675061</strain>
    </source>
</reference>
<protein>
    <submittedName>
        <fullName evidence="2">Uncharacterized protein</fullName>
    </submittedName>
</protein>
<dbReference type="RefSeq" id="WP_167933129.1">
    <property type="nucleotide sequence ID" value="NZ_JAAVJB010000059.1"/>
</dbReference>
<comment type="caution">
    <text evidence="2">The sequence shown here is derived from an EMBL/GenBank/DDBJ whole genome shotgun (WGS) entry which is preliminary data.</text>
</comment>
<dbReference type="Proteomes" id="UP000746503">
    <property type="component" value="Unassembled WGS sequence"/>
</dbReference>
<keyword evidence="3" id="KW-1185">Reference proteome</keyword>
<organism evidence="2 3">
    <name type="scientific">Streptomyces spiramenti</name>
    <dbReference type="NCBI Taxonomy" id="2720606"/>
    <lineage>
        <taxon>Bacteria</taxon>
        <taxon>Bacillati</taxon>
        <taxon>Actinomycetota</taxon>
        <taxon>Actinomycetes</taxon>
        <taxon>Kitasatosporales</taxon>
        <taxon>Streptomycetaceae</taxon>
        <taxon>Streptomyces</taxon>
    </lineage>
</organism>
<dbReference type="EMBL" id="JAAVJB010000059">
    <property type="protein sequence ID" value="NJP66606.1"/>
    <property type="molecule type" value="Genomic_DNA"/>
</dbReference>
<name>A0ABX1ALR9_9ACTN</name>
<evidence type="ECO:0000256" key="1">
    <source>
        <dbReference type="SAM" id="MobiDB-lite"/>
    </source>
</evidence>